<dbReference type="Pfam" id="PF12717">
    <property type="entry name" value="Cnd1"/>
    <property type="match status" value="1"/>
</dbReference>
<dbReference type="Proteomes" id="UP000675881">
    <property type="component" value="Chromosome 1"/>
</dbReference>
<feature type="region of interest" description="Disordered" evidence="7">
    <location>
        <begin position="131"/>
        <end position="165"/>
    </location>
</feature>
<feature type="compositionally biased region" description="Basic and acidic residues" evidence="7">
    <location>
        <begin position="1232"/>
        <end position="1263"/>
    </location>
</feature>
<keyword evidence="5" id="KW-0539">Nucleus</keyword>
<dbReference type="GO" id="GO:0000796">
    <property type="term" value="C:condensin complex"/>
    <property type="evidence" value="ECO:0007669"/>
    <property type="project" value="TreeGrafter"/>
</dbReference>
<dbReference type="GO" id="GO:0051301">
    <property type="term" value="P:cell division"/>
    <property type="evidence" value="ECO:0007669"/>
    <property type="project" value="UniProtKB-KW"/>
</dbReference>
<evidence type="ECO:0000256" key="5">
    <source>
        <dbReference type="ARBA" id="ARBA00023242"/>
    </source>
</evidence>
<dbReference type="Gene3D" id="1.25.10.10">
    <property type="entry name" value="Leucine-rich Repeat Variant"/>
    <property type="match status" value="2"/>
</dbReference>
<keyword evidence="3" id="KW-0498">Mitosis</keyword>
<evidence type="ECO:0000313" key="9">
    <source>
        <dbReference type="EMBL" id="CAF2783593.1"/>
    </source>
</evidence>
<evidence type="ECO:0000256" key="7">
    <source>
        <dbReference type="SAM" id="MobiDB-lite"/>
    </source>
</evidence>
<protein>
    <submittedName>
        <fullName evidence="9">NCAPD3</fullName>
    </submittedName>
</protein>
<name>A0A7R8H177_LEPSM</name>
<feature type="domain" description="Condensin complex subunit 1 C-terminal" evidence="8">
    <location>
        <begin position="817"/>
        <end position="984"/>
    </location>
</feature>
<evidence type="ECO:0000256" key="4">
    <source>
        <dbReference type="ARBA" id="ARBA00023067"/>
    </source>
</evidence>
<dbReference type="EMBL" id="HG994580">
    <property type="protein sequence ID" value="CAF2783593.1"/>
    <property type="molecule type" value="Genomic_DNA"/>
</dbReference>
<dbReference type="GO" id="GO:0005634">
    <property type="term" value="C:nucleus"/>
    <property type="evidence" value="ECO:0007669"/>
    <property type="project" value="UniProtKB-SubCell"/>
</dbReference>
<feature type="compositionally biased region" description="Basic and acidic residues" evidence="7">
    <location>
        <begin position="1142"/>
        <end position="1154"/>
    </location>
</feature>
<proteinExistence type="predicted"/>
<accession>A0A7R8H177</accession>
<evidence type="ECO:0000256" key="1">
    <source>
        <dbReference type="ARBA" id="ARBA00004123"/>
    </source>
</evidence>
<feature type="region of interest" description="Disordered" evidence="7">
    <location>
        <begin position="1389"/>
        <end position="1415"/>
    </location>
</feature>
<evidence type="ECO:0000313" key="10">
    <source>
        <dbReference type="Proteomes" id="UP000675881"/>
    </source>
</evidence>
<dbReference type="InterPro" id="IPR026971">
    <property type="entry name" value="CND1/NCAPD3"/>
</dbReference>
<evidence type="ECO:0000256" key="3">
    <source>
        <dbReference type="ARBA" id="ARBA00022776"/>
    </source>
</evidence>
<evidence type="ECO:0000259" key="8">
    <source>
        <dbReference type="Pfam" id="PF12717"/>
    </source>
</evidence>
<feature type="compositionally biased region" description="Acidic residues" evidence="7">
    <location>
        <begin position="1129"/>
        <end position="1141"/>
    </location>
</feature>
<dbReference type="InterPro" id="IPR011989">
    <property type="entry name" value="ARM-like"/>
</dbReference>
<sequence length="1431" mass="161514">MALKKKPKINMTTAYITEWVKNYKERPSISTSFNDTRSYGVSSIWATLVAQNIKYKSLIALLYYLMHQGQNLSASEEDRDLCIESSSLYFLLLSLPGSGAFKVFHAVLYCKTLNTFKLALKLHLIRSSPKKKSSSQAKKKSSQQRWGGSLYSGGTNYDSDGSDDEMTELLSPDQIRVLTKSLNSVLDNFLFYLSHSSLKRSPESLDLTIAELVDLTHLEITNPNLNFKKPRERHGLSYLAFNAYKGLQTLCSPLHGVSAKISKMILKALLPGVLMVHKGASEVNTKGLSVIREHSILFLHHLIDILEECSYEGVEIFIQHLAFHVPDKAEFRQKASSTIVSITRRLPRIFYNRVLRCRDSSTKVRAKAFKTLSDITIEAHSDMIEIIRSTFNVDKNDGNNISSRRSNQINFIKVLQDLSNSDLQNMNPIPSAEDIIEFLIISVSDESVFVRKSSLQVMYNIVKISNVFREELVRILAKHCRDPSLMVRKQMISFLTEILRIYPENEIVIHLWVEGIFPIVMDSELKASEKALECIWEMLFENLTDHECVNSQINVLPWQIIHESENLGMTKYLTRASGIWYRDGLLKSSIFKMIRSHINTENNDRAWFLLAVITNHVPLQDPHFVMEYFNASIHTQQGVGLYTLIQVLSVLLSSVSRLSIEEQKNLQKDLVLLIERFSLPTELISTATDIATVVSQLEALRKDGSIDVALYHSNVESWACNVVDLIDKDLQTGLLNNPNDKDFRLIRQIFTLGELSLITPGAGPSNISLGGRAGSSSKIAALAIVTLNKMCVTNEEMAKKIVPAYGRLLDESTDSAVKNNIIYGLSDLCVKYANVVESIVPQMVTCLKDKSSLVKQTTLVTIIHLLQEDYLKIGGGRGTFFLRLIQTKLDDEIKSLTEFFIKHRLMKKSPNVMYQHFIEALFFYNEYKGHSTYNKFIDSQNIREMFSIAGASGKESRMYLYKFMLENMNDEQRFQMTYKLCQDILGGTLEGQIKLNDDSYGVLKDALACLASDEIKLVSLKSKSTDEVEDGDEDLAGAVAAVAKKTIISQVVKKNIIENIIPIVIALKHKLEELKHPLIDDLMTYLREIMKDYKDEVKEMISADKRLAHEIQFDLKRWEDQQRRNEARDTEDDSSGEDENDGDFHPEAQRRRIDSREVNDDRLIRQVLKTAIVNFRSRRRTLNDDIEKVDSGVVQSSRRTLTHVDLADRNKDRETVAEVPKNNSAPQLNLNKEQEQSESLCKESDGSERDCASELESNKERPSVELSTSTNKCGEETETSKQPCIPTEKSVVSESSKRVSKETASQSLRSSPESLSFLASTTIASSAPIGVPKLGRAEVRDSSSTGEVFLNPQNAKKTYSTPQGIPYVRNITFLNESDCSAISFISAPSPKNVPNSISSKKGEEEDGSIGSFRYGRNKTDAFDHLVDGNKK</sequence>
<reference evidence="9" key="1">
    <citation type="submission" date="2021-02" db="EMBL/GenBank/DDBJ databases">
        <authorList>
            <person name="Bekaert M."/>
        </authorList>
    </citation>
    <scope>NUCLEOTIDE SEQUENCE</scope>
    <source>
        <strain evidence="9">IoA-00</strain>
    </source>
</reference>
<feature type="region of interest" description="Disordered" evidence="7">
    <location>
        <begin position="1121"/>
        <end position="1154"/>
    </location>
</feature>
<dbReference type="GO" id="GO:0010032">
    <property type="term" value="P:meiotic chromosome condensation"/>
    <property type="evidence" value="ECO:0007669"/>
    <property type="project" value="TreeGrafter"/>
</dbReference>
<feature type="region of interest" description="Disordered" evidence="7">
    <location>
        <begin position="1209"/>
        <end position="1313"/>
    </location>
</feature>
<dbReference type="InterPro" id="IPR016024">
    <property type="entry name" value="ARM-type_fold"/>
</dbReference>
<feature type="compositionally biased region" description="Basic residues" evidence="7">
    <location>
        <begin position="131"/>
        <end position="142"/>
    </location>
</feature>
<gene>
    <name evidence="9" type="ORF">LSAA_882</name>
</gene>
<keyword evidence="4" id="KW-0226">DNA condensation</keyword>
<dbReference type="InterPro" id="IPR032682">
    <property type="entry name" value="Cnd1_C"/>
</dbReference>
<dbReference type="PANTHER" id="PTHR14222">
    <property type="entry name" value="CONDENSIN"/>
    <property type="match status" value="1"/>
</dbReference>
<organism evidence="9 10">
    <name type="scientific">Lepeophtheirus salmonis</name>
    <name type="common">Salmon louse</name>
    <name type="synonym">Caligus salmonis</name>
    <dbReference type="NCBI Taxonomy" id="72036"/>
    <lineage>
        <taxon>Eukaryota</taxon>
        <taxon>Metazoa</taxon>
        <taxon>Ecdysozoa</taxon>
        <taxon>Arthropoda</taxon>
        <taxon>Crustacea</taxon>
        <taxon>Multicrustacea</taxon>
        <taxon>Hexanauplia</taxon>
        <taxon>Copepoda</taxon>
        <taxon>Siphonostomatoida</taxon>
        <taxon>Caligidae</taxon>
        <taxon>Lepeophtheirus</taxon>
    </lineage>
</organism>
<dbReference type="GO" id="GO:0042393">
    <property type="term" value="F:histone binding"/>
    <property type="evidence" value="ECO:0007669"/>
    <property type="project" value="TreeGrafter"/>
</dbReference>
<keyword evidence="10" id="KW-1185">Reference proteome</keyword>
<comment type="subcellular location">
    <subcellularLocation>
        <location evidence="1">Nucleus</location>
    </subcellularLocation>
</comment>
<dbReference type="GO" id="GO:0007076">
    <property type="term" value="P:mitotic chromosome condensation"/>
    <property type="evidence" value="ECO:0007669"/>
    <property type="project" value="InterPro"/>
</dbReference>
<keyword evidence="6" id="KW-0131">Cell cycle</keyword>
<feature type="compositionally biased region" description="Polar residues" evidence="7">
    <location>
        <begin position="1221"/>
        <end position="1231"/>
    </location>
</feature>
<dbReference type="GO" id="GO:0000779">
    <property type="term" value="C:condensed chromosome, centromeric region"/>
    <property type="evidence" value="ECO:0007669"/>
    <property type="project" value="TreeGrafter"/>
</dbReference>
<dbReference type="SUPFAM" id="SSF48371">
    <property type="entry name" value="ARM repeat"/>
    <property type="match status" value="1"/>
</dbReference>
<evidence type="ECO:0000256" key="6">
    <source>
        <dbReference type="ARBA" id="ARBA00023306"/>
    </source>
</evidence>
<dbReference type="PANTHER" id="PTHR14222:SF1">
    <property type="entry name" value="CONDENSIN-2 COMPLEX SUBUNIT D3"/>
    <property type="match status" value="1"/>
</dbReference>
<evidence type="ECO:0000256" key="2">
    <source>
        <dbReference type="ARBA" id="ARBA00022618"/>
    </source>
</evidence>
<keyword evidence="2" id="KW-0132">Cell division</keyword>
<dbReference type="OrthoDB" id="10263978at2759"/>